<dbReference type="Proteomes" id="UP000188145">
    <property type="component" value="Chromosome"/>
</dbReference>
<dbReference type="SMART" id="SM00028">
    <property type="entry name" value="TPR"/>
    <property type="match status" value="3"/>
</dbReference>
<dbReference type="STRING" id="1332264.BW730_09315"/>
<dbReference type="EMBL" id="CP019606">
    <property type="protein sequence ID" value="AQP49292.1"/>
    <property type="molecule type" value="Genomic_DNA"/>
</dbReference>
<accession>A0A1Q2CT37</accession>
<protein>
    <submittedName>
        <fullName evidence="1">Uncharacterized protein</fullName>
    </submittedName>
</protein>
<dbReference type="KEGG" id="tes:BW730_09315"/>
<keyword evidence="2" id="KW-1185">Reference proteome</keyword>
<reference evidence="2" key="1">
    <citation type="submission" date="2017-02" db="EMBL/GenBank/DDBJ databases">
        <title>Tessaracoccus aquaemaris sp. nov., isolated from the intestine of a Korean rockfish, Sebastes schlegelii, in a marine aquaculture pond.</title>
        <authorList>
            <person name="Tak E.J."/>
            <person name="Bae J.-W."/>
        </authorList>
    </citation>
    <scope>NUCLEOTIDE SEQUENCE [LARGE SCALE GENOMIC DNA]</scope>
    <source>
        <strain evidence="2">NSG39</strain>
    </source>
</reference>
<dbReference type="InterPro" id="IPR019734">
    <property type="entry name" value="TPR_rpt"/>
</dbReference>
<gene>
    <name evidence="1" type="ORF">BW730_09315</name>
</gene>
<sequence>MAFYEGSAPAGAGAGGEDATTLAERGEELSDAGEFAQAVDVWQRAVAVADPGDADTLFWLHASIGDAQFHLGQFSEAYASEQEALKIGGTGNPFVWLRLGQAAFELGEDKQATDALLSAYMLEGDEIFEDEDPKYRDSLAAKGLI</sequence>
<organism evidence="1 2">
    <name type="scientific">Tessaracoccus aquimaris</name>
    <dbReference type="NCBI Taxonomy" id="1332264"/>
    <lineage>
        <taxon>Bacteria</taxon>
        <taxon>Bacillati</taxon>
        <taxon>Actinomycetota</taxon>
        <taxon>Actinomycetes</taxon>
        <taxon>Propionibacteriales</taxon>
        <taxon>Propionibacteriaceae</taxon>
        <taxon>Tessaracoccus</taxon>
    </lineage>
</organism>
<dbReference type="AlphaFoldDB" id="A0A1Q2CT37"/>
<evidence type="ECO:0000313" key="1">
    <source>
        <dbReference type="EMBL" id="AQP49292.1"/>
    </source>
</evidence>
<proteinExistence type="predicted"/>
<evidence type="ECO:0000313" key="2">
    <source>
        <dbReference type="Proteomes" id="UP000188145"/>
    </source>
</evidence>
<dbReference type="SUPFAM" id="SSF48452">
    <property type="entry name" value="TPR-like"/>
    <property type="match status" value="1"/>
</dbReference>
<name>A0A1Q2CT37_9ACTN</name>
<dbReference type="InterPro" id="IPR011990">
    <property type="entry name" value="TPR-like_helical_dom_sf"/>
</dbReference>
<dbReference type="Gene3D" id="1.25.40.10">
    <property type="entry name" value="Tetratricopeptide repeat domain"/>
    <property type="match status" value="1"/>
</dbReference>